<name>A0A4W5LYF5_9TELE</name>
<dbReference type="GeneTree" id="ENSGT00940000154474"/>
<dbReference type="GO" id="GO:0005509">
    <property type="term" value="F:calcium ion binding"/>
    <property type="evidence" value="ECO:0007669"/>
    <property type="project" value="InterPro"/>
</dbReference>
<keyword evidence="9 11" id="KW-1015">Disulfide bond</keyword>
<keyword evidence="8" id="KW-0106">Calcium</keyword>
<keyword evidence="3 11" id="KW-0245">EGF-like domain</keyword>
<reference evidence="16" key="2">
    <citation type="submission" date="2025-08" db="UniProtKB">
        <authorList>
            <consortium name="Ensembl"/>
        </authorList>
    </citation>
    <scope>IDENTIFICATION</scope>
</reference>
<feature type="domain" description="Gla" evidence="15">
    <location>
        <begin position="206"/>
        <end position="252"/>
    </location>
</feature>
<dbReference type="FunFam" id="2.10.25.10:FF:000123">
    <property type="entry name" value="Crumbs homolog 1 (Drosophila)"/>
    <property type="match status" value="1"/>
</dbReference>
<keyword evidence="5" id="KW-0732">Signal</keyword>
<dbReference type="GO" id="GO:0005615">
    <property type="term" value="C:extracellular space"/>
    <property type="evidence" value="ECO:0007669"/>
    <property type="project" value="TreeGrafter"/>
</dbReference>
<dbReference type="InterPro" id="IPR043504">
    <property type="entry name" value="Peptidase_S1_PA_chymotrypsin"/>
</dbReference>
<dbReference type="InterPro" id="IPR035972">
    <property type="entry name" value="GLA-like_dom_SF"/>
</dbReference>
<reference evidence="17" key="1">
    <citation type="submission" date="2018-06" db="EMBL/GenBank/DDBJ databases">
        <title>Genome assembly of Danube salmon.</title>
        <authorList>
            <person name="Macqueen D.J."/>
            <person name="Gundappa M.K."/>
        </authorList>
    </citation>
    <scope>NUCLEOTIDE SEQUENCE [LARGE SCALE GENOMIC DNA]</scope>
</reference>
<accession>A0A4W5LYF5</accession>
<dbReference type="CDD" id="cd00190">
    <property type="entry name" value="Tryp_SPc"/>
    <property type="match status" value="1"/>
</dbReference>
<dbReference type="PROSITE" id="PS50026">
    <property type="entry name" value="EGF_3"/>
    <property type="match status" value="1"/>
</dbReference>
<dbReference type="InterPro" id="IPR001314">
    <property type="entry name" value="Peptidase_S1A"/>
</dbReference>
<dbReference type="SUPFAM" id="SSF50494">
    <property type="entry name" value="Trypsin-like serine proteases"/>
    <property type="match status" value="1"/>
</dbReference>
<proteinExistence type="predicted"/>
<evidence type="ECO:0000256" key="12">
    <source>
        <dbReference type="RuleBase" id="RU363034"/>
    </source>
</evidence>
<dbReference type="PROSITE" id="PS00022">
    <property type="entry name" value="EGF_1"/>
    <property type="match status" value="1"/>
</dbReference>
<feature type="domain" description="EGF-like" evidence="13">
    <location>
        <begin position="252"/>
        <end position="288"/>
    </location>
</feature>
<evidence type="ECO:0000256" key="4">
    <source>
        <dbReference type="ARBA" id="ARBA00022670"/>
    </source>
</evidence>
<dbReference type="GO" id="GO:0006508">
    <property type="term" value="P:proteolysis"/>
    <property type="evidence" value="ECO:0007669"/>
    <property type="project" value="UniProtKB-KW"/>
</dbReference>
<evidence type="ECO:0000256" key="2">
    <source>
        <dbReference type="ARBA" id="ARBA00022525"/>
    </source>
</evidence>
<dbReference type="AlphaFoldDB" id="A0A4W5LYF5"/>
<evidence type="ECO:0000259" key="15">
    <source>
        <dbReference type="PROSITE" id="PS50998"/>
    </source>
</evidence>
<evidence type="ECO:0000259" key="14">
    <source>
        <dbReference type="PROSITE" id="PS50240"/>
    </source>
</evidence>
<dbReference type="CDD" id="cd00054">
    <property type="entry name" value="EGF_CA"/>
    <property type="match status" value="1"/>
</dbReference>
<comment type="caution">
    <text evidence="11">Lacks conserved residue(s) required for the propagation of feature annotation.</text>
</comment>
<evidence type="ECO:0000256" key="9">
    <source>
        <dbReference type="ARBA" id="ARBA00023157"/>
    </source>
</evidence>
<dbReference type="InterPro" id="IPR009003">
    <property type="entry name" value="Peptidase_S1_PA"/>
</dbReference>
<keyword evidence="17" id="KW-1185">Reference proteome</keyword>
<dbReference type="SMART" id="SM00020">
    <property type="entry name" value="Tryp_SPc"/>
    <property type="match status" value="1"/>
</dbReference>
<evidence type="ECO:0000313" key="17">
    <source>
        <dbReference type="Proteomes" id="UP000314982"/>
    </source>
</evidence>
<keyword evidence="4 12" id="KW-0645">Protease</keyword>
<dbReference type="SUPFAM" id="SSF57196">
    <property type="entry name" value="EGF/Laminin"/>
    <property type="match status" value="1"/>
</dbReference>
<dbReference type="Gene3D" id="2.40.10.10">
    <property type="entry name" value="Trypsin-like serine proteases"/>
    <property type="match status" value="1"/>
</dbReference>
<keyword evidence="2" id="KW-0964">Secreted</keyword>
<dbReference type="PROSITE" id="PS50240">
    <property type="entry name" value="TRYPSIN_DOM"/>
    <property type="match status" value="1"/>
</dbReference>
<dbReference type="Gene3D" id="2.10.25.10">
    <property type="entry name" value="Laminin"/>
    <property type="match status" value="2"/>
</dbReference>
<dbReference type="Proteomes" id="UP000314982">
    <property type="component" value="Unassembled WGS sequence"/>
</dbReference>
<dbReference type="InterPro" id="IPR018114">
    <property type="entry name" value="TRYPSIN_HIS"/>
</dbReference>
<evidence type="ECO:0000256" key="3">
    <source>
        <dbReference type="ARBA" id="ARBA00022536"/>
    </source>
</evidence>
<evidence type="ECO:0000256" key="6">
    <source>
        <dbReference type="ARBA" id="ARBA00022737"/>
    </source>
</evidence>
<dbReference type="PROSITE" id="PS00011">
    <property type="entry name" value="GLA_1"/>
    <property type="match status" value="1"/>
</dbReference>
<keyword evidence="7 12" id="KW-0378">Hydrolase</keyword>
<dbReference type="PROSITE" id="PS00135">
    <property type="entry name" value="TRYPSIN_SER"/>
    <property type="match status" value="1"/>
</dbReference>
<evidence type="ECO:0000259" key="13">
    <source>
        <dbReference type="PROSITE" id="PS50026"/>
    </source>
</evidence>
<dbReference type="FunFam" id="2.10.25.10:FF:000513">
    <property type="entry name" value="Coagulation factor VII"/>
    <property type="match status" value="1"/>
</dbReference>
<feature type="domain" description="Peptidase S1" evidence="14">
    <location>
        <begin position="355"/>
        <end position="588"/>
    </location>
</feature>
<dbReference type="FunFam" id="2.40.10.10:FF:000013">
    <property type="entry name" value="Coagulation factor X"/>
    <property type="match status" value="1"/>
</dbReference>
<dbReference type="SMART" id="SM00179">
    <property type="entry name" value="EGF_CA"/>
    <property type="match status" value="2"/>
</dbReference>
<evidence type="ECO:0000256" key="11">
    <source>
        <dbReference type="PROSITE-ProRule" id="PRU00076"/>
    </source>
</evidence>
<dbReference type="Gene3D" id="4.10.740.10">
    <property type="entry name" value="Coagulation Factor IX"/>
    <property type="match status" value="1"/>
</dbReference>
<dbReference type="GO" id="GO:0004252">
    <property type="term" value="F:serine-type endopeptidase activity"/>
    <property type="evidence" value="ECO:0007669"/>
    <property type="project" value="InterPro"/>
</dbReference>
<dbReference type="SMART" id="SM00069">
    <property type="entry name" value="GLA"/>
    <property type="match status" value="1"/>
</dbReference>
<sequence length="590" mass="65283">MGKCCTILVWKALRDLPKGVPQSIDSGVNTYVNYIFLYFIFNTFANISNNMFSLGHYGVLCVDGNIGSIFKSGCNTTNCGISQRVQMLSDGSILAPVQSLYFKMLVSQPTALWVYPDTCSVREGRERLICCVCVCGVCVCGRTELWSSLESSVMESSTTTDALKVKLSHLILLALCIPACNGLPGSPMFLSRQEASGVLHHQRSRRANSQLEELRLGDLERECLEEQCGYEEAREIFTLSEQLEEFWKSYSVVDQCESGPCLNGATCVGQVNTYICICLPGFEGRNCGQTLMNSYDGCLYRNGGCEHFCTEFPDLSHRCHCAPGYSLGNDSSSCIPQVPYPCGRILKTFRPGPRIVKGTICPKGECPWQVMLEYMNEYKCGGILLAPQWILTAAHCMWHTTASHWQVTVGEHNRAKKEGTEQVRQVTRMLIHPQYNHTSTDRDLSLLYLKREVVLGPFVVPVCLPALDGSFGRTLGAVRTSVVSGWGRLAQSGPPSTLLQRLEVPRVPLQECRTTGLNVTRNMLCAGFRGGKKDACQGDSGGPLVTRYKNTWFLTGVVSWGKGCAQEDVYGVYTRVSNFLDWINQTMATG</sequence>
<dbReference type="PANTHER" id="PTHR24278:SF34">
    <property type="entry name" value="COAGULATION FACTOR VII,-LIKE"/>
    <property type="match status" value="1"/>
</dbReference>
<evidence type="ECO:0000256" key="8">
    <source>
        <dbReference type="ARBA" id="ARBA00022837"/>
    </source>
</evidence>
<organism evidence="16 17">
    <name type="scientific">Hucho hucho</name>
    <name type="common">huchen</name>
    <dbReference type="NCBI Taxonomy" id="62062"/>
    <lineage>
        <taxon>Eukaryota</taxon>
        <taxon>Metazoa</taxon>
        <taxon>Chordata</taxon>
        <taxon>Craniata</taxon>
        <taxon>Vertebrata</taxon>
        <taxon>Euteleostomi</taxon>
        <taxon>Actinopterygii</taxon>
        <taxon>Neopterygii</taxon>
        <taxon>Teleostei</taxon>
        <taxon>Protacanthopterygii</taxon>
        <taxon>Salmoniformes</taxon>
        <taxon>Salmonidae</taxon>
        <taxon>Salmoninae</taxon>
        <taxon>Hucho</taxon>
    </lineage>
</organism>
<keyword evidence="6" id="KW-0677">Repeat</keyword>
<dbReference type="InterPro" id="IPR000294">
    <property type="entry name" value="GLA_domain"/>
</dbReference>
<dbReference type="PRINTS" id="PR00722">
    <property type="entry name" value="CHYMOTRYPSIN"/>
</dbReference>
<dbReference type="InterPro" id="IPR000742">
    <property type="entry name" value="EGF"/>
</dbReference>
<evidence type="ECO:0000256" key="10">
    <source>
        <dbReference type="ARBA" id="ARBA00023180"/>
    </source>
</evidence>
<dbReference type="PROSITE" id="PS01186">
    <property type="entry name" value="EGF_2"/>
    <property type="match status" value="1"/>
</dbReference>
<dbReference type="FunFam" id="4.10.740.10:FF:000001">
    <property type="entry name" value="vitamin K-dependent protein S"/>
    <property type="match status" value="1"/>
</dbReference>
<reference evidence="16" key="3">
    <citation type="submission" date="2025-09" db="UniProtKB">
        <authorList>
            <consortium name="Ensembl"/>
        </authorList>
    </citation>
    <scope>IDENTIFICATION</scope>
</reference>
<dbReference type="SMART" id="SM00181">
    <property type="entry name" value="EGF"/>
    <property type="match status" value="2"/>
</dbReference>
<dbReference type="InterPro" id="IPR017857">
    <property type="entry name" value="Coagulation_fac-like_Gla_dom"/>
</dbReference>
<dbReference type="PRINTS" id="PR00001">
    <property type="entry name" value="GLABLOOD"/>
</dbReference>
<dbReference type="SUPFAM" id="SSF57630">
    <property type="entry name" value="GLA-domain"/>
    <property type="match status" value="1"/>
</dbReference>
<dbReference type="Pfam" id="PF00089">
    <property type="entry name" value="Trypsin"/>
    <property type="match status" value="1"/>
</dbReference>
<dbReference type="STRING" id="62062.ENSHHUP00000029995"/>
<dbReference type="Pfam" id="PF14670">
    <property type="entry name" value="FXa_inhibition"/>
    <property type="match status" value="1"/>
</dbReference>
<feature type="disulfide bond" evidence="11">
    <location>
        <begin position="278"/>
        <end position="287"/>
    </location>
</feature>
<dbReference type="PANTHER" id="PTHR24278">
    <property type="entry name" value="COAGULATION FACTOR"/>
    <property type="match status" value="1"/>
</dbReference>
<dbReference type="InterPro" id="IPR050442">
    <property type="entry name" value="Peptidase_S1_coag_factors"/>
</dbReference>
<dbReference type="Pfam" id="PF00594">
    <property type="entry name" value="Gla"/>
    <property type="match status" value="1"/>
</dbReference>
<dbReference type="Pfam" id="PF00008">
    <property type="entry name" value="EGF"/>
    <property type="match status" value="1"/>
</dbReference>
<dbReference type="InterPro" id="IPR001881">
    <property type="entry name" value="EGF-like_Ca-bd_dom"/>
</dbReference>
<protein>
    <submittedName>
        <fullName evidence="16">Coagulation factor VII, like</fullName>
    </submittedName>
</protein>
<keyword evidence="10" id="KW-0325">Glycoprotein</keyword>
<evidence type="ECO:0000256" key="5">
    <source>
        <dbReference type="ARBA" id="ARBA00022729"/>
    </source>
</evidence>
<evidence type="ECO:0000313" key="16">
    <source>
        <dbReference type="Ensembl" id="ENSHHUP00000029995.1"/>
    </source>
</evidence>
<dbReference type="Ensembl" id="ENSHHUT00000031243.1">
    <property type="protein sequence ID" value="ENSHHUP00000029995.1"/>
    <property type="gene ID" value="ENSHHUG00000019113.1"/>
</dbReference>
<dbReference type="PROSITE" id="PS00134">
    <property type="entry name" value="TRYPSIN_HIS"/>
    <property type="match status" value="1"/>
</dbReference>
<dbReference type="InterPro" id="IPR033116">
    <property type="entry name" value="TRYPSIN_SER"/>
</dbReference>
<comment type="subcellular location">
    <subcellularLocation>
        <location evidence="1">Secreted</location>
    </subcellularLocation>
</comment>
<evidence type="ECO:0000256" key="1">
    <source>
        <dbReference type="ARBA" id="ARBA00004613"/>
    </source>
</evidence>
<keyword evidence="12" id="KW-0720">Serine protease</keyword>
<dbReference type="PROSITE" id="PS50998">
    <property type="entry name" value="GLA_2"/>
    <property type="match status" value="1"/>
</dbReference>
<dbReference type="InterPro" id="IPR001254">
    <property type="entry name" value="Trypsin_dom"/>
</dbReference>
<evidence type="ECO:0000256" key="7">
    <source>
        <dbReference type="ARBA" id="ARBA00022801"/>
    </source>
</evidence>